<dbReference type="InParanoid" id="A0A3Q7GC88"/>
<dbReference type="Proteomes" id="UP000004994">
    <property type="component" value="Chromosome 3"/>
</dbReference>
<proteinExistence type="predicted"/>
<keyword evidence="3" id="KW-1185">Reference proteome</keyword>
<accession>A0A3Q7GC88</accession>
<evidence type="ECO:0000313" key="3">
    <source>
        <dbReference type="Proteomes" id="UP000004994"/>
    </source>
</evidence>
<reference evidence="2" key="2">
    <citation type="submission" date="2019-01" db="UniProtKB">
        <authorList>
            <consortium name="EnsemblPlants"/>
        </authorList>
    </citation>
    <scope>IDENTIFICATION</scope>
    <source>
        <strain evidence="2">cv. Heinz 1706</strain>
    </source>
</reference>
<reference evidence="2" key="1">
    <citation type="journal article" date="2012" name="Nature">
        <title>The tomato genome sequence provides insights into fleshy fruit evolution.</title>
        <authorList>
            <consortium name="Tomato Genome Consortium"/>
        </authorList>
    </citation>
    <scope>NUCLEOTIDE SEQUENCE [LARGE SCALE GENOMIC DNA]</scope>
    <source>
        <strain evidence="2">cv. Heinz 1706</strain>
    </source>
</reference>
<name>A0A3Q7GC88_SOLLC</name>
<evidence type="ECO:0000256" key="1">
    <source>
        <dbReference type="SAM" id="MobiDB-lite"/>
    </source>
</evidence>
<dbReference type="Gramene" id="Solyc03g096700.2.1">
    <property type="protein sequence ID" value="Solyc03g096700.2.1.1"/>
    <property type="gene ID" value="Solyc03g096700.2"/>
</dbReference>
<organism evidence="2">
    <name type="scientific">Solanum lycopersicum</name>
    <name type="common">Tomato</name>
    <name type="synonym">Lycopersicon esculentum</name>
    <dbReference type="NCBI Taxonomy" id="4081"/>
    <lineage>
        <taxon>Eukaryota</taxon>
        <taxon>Viridiplantae</taxon>
        <taxon>Streptophyta</taxon>
        <taxon>Embryophyta</taxon>
        <taxon>Tracheophyta</taxon>
        <taxon>Spermatophyta</taxon>
        <taxon>Magnoliopsida</taxon>
        <taxon>eudicotyledons</taxon>
        <taxon>Gunneridae</taxon>
        <taxon>Pentapetalae</taxon>
        <taxon>asterids</taxon>
        <taxon>lamiids</taxon>
        <taxon>Solanales</taxon>
        <taxon>Solanaceae</taxon>
        <taxon>Solanoideae</taxon>
        <taxon>Solaneae</taxon>
        <taxon>Solanum</taxon>
        <taxon>Solanum subgen. Lycopersicon</taxon>
    </lineage>
</organism>
<protein>
    <submittedName>
        <fullName evidence="2">Uncharacterized protein</fullName>
    </submittedName>
</protein>
<dbReference type="EnsemblPlants" id="Solyc03g096700.2.1">
    <property type="protein sequence ID" value="Solyc03g096700.2.1.1"/>
    <property type="gene ID" value="Solyc03g096700.2"/>
</dbReference>
<feature type="compositionally biased region" description="Low complexity" evidence="1">
    <location>
        <begin position="87"/>
        <end position="98"/>
    </location>
</feature>
<dbReference type="AlphaFoldDB" id="A0A3Q7GC88"/>
<feature type="region of interest" description="Disordered" evidence="1">
    <location>
        <begin position="79"/>
        <end position="98"/>
    </location>
</feature>
<evidence type="ECO:0000313" key="2">
    <source>
        <dbReference type="EnsemblPlants" id="Solyc03g096700.2.1.1"/>
    </source>
</evidence>
<sequence length="98" mass="10065">YTLRKSLPYSFSPSSDKSALSKLSLSSVSLSQSDPTSGISDAAATKEIPPISSPTLAEALPNSFPALVEVLPNTLLNSSPTIGCEGSSNPKPSLSSKL</sequence>